<dbReference type="InterPro" id="IPR007197">
    <property type="entry name" value="rSAM"/>
</dbReference>
<accession>A0A1M7YHT6</accession>
<evidence type="ECO:0000256" key="10">
    <source>
        <dbReference type="ARBA" id="ARBA00030926"/>
    </source>
</evidence>
<dbReference type="Pfam" id="PF04055">
    <property type="entry name" value="Radical_SAM"/>
    <property type="match status" value="1"/>
</dbReference>
<evidence type="ECO:0000256" key="9">
    <source>
        <dbReference type="ARBA" id="ARBA00023231"/>
    </source>
</evidence>
<evidence type="ECO:0000259" key="13">
    <source>
        <dbReference type="PROSITE" id="PS51918"/>
    </source>
</evidence>
<dbReference type="PANTHER" id="PTHR33712">
    <property type="entry name" value="LIGHT-INDEPENDENT PROTOCHLOROPHYLLIDE REDUCTASE SUBUNIT B"/>
    <property type="match status" value="1"/>
</dbReference>
<dbReference type="Pfam" id="PF00148">
    <property type="entry name" value="Oxidored_nitro"/>
    <property type="match status" value="1"/>
</dbReference>
<dbReference type="InterPro" id="IPR058240">
    <property type="entry name" value="rSAM_sf"/>
</dbReference>
<dbReference type="CDD" id="cd01335">
    <property type="entry name" value="Radical_SAM"/>
    <property type="match status" value="1"/>
</dbReference>
<dbReference type="Gene3D" id="3.30.420.130">
    <property type="entry name" value="Dinitrogenase iron-molybdenum cofactor biosynthesis domain"/>
    <property type="match status" value="1"/>
</dbReference>
<gene>
    <name evidence="14" type="ORF">SAMN02745217_03558</name>
</gene>
<dbReference type="InterPro" id="IPR003731">
    <property type="entry name" value="Di-Nase_FeMo-co_biosynth"/>
</dbReference>
<comment type="function">
    <text evidence="2">Involved in the biosynthesis of the iron-molybdenum cofactor (FeMo-co or M-cluster) found in the dinitrogenase enzyme of the nitrogenase complex in nitrogen-fixing microorganisms. NifB catalyzes the crucial step of radical SAM-dependent carbide insertion that occurs concomitant with the insertion of a 9th sulfur and the rearrangement/coupling of two [4Fe-4S] clusters into a [8Fe-9S-C] cluster, the precursor to the M-cluster.</text>
</comment>
<evidence type="ECO:0000313" key="15">
    <source>
        <dbReference type="Proteomes" id="UP000184612"/>
    </source>
</evidence>
<comment type="cofactor">
    <cofactor evidence="1">
        <name>[4Fe-4S] cluster</name>
        <dbReference type="ChEBI" id="CHEBI:49883"/>
    </cofactor>
</comment>
<keyword evidence="5" id="KW-0949">S-adenosyl-L-methionine</keyword>
<dbReference type="SFLD" id="SFLDG01067">
    <property type="entry name" value="SPASM/twitch_domain_containing"/>
    <property type="match status" value="1"/>
</dbReference>
<dbReference type="SUPFAM" id="SSF53146">
    <property type="entry name" value="Nitrogenase accessory factor-like"/>
    <property type="match status" value="1"/>
</dbReference>
<dbReference type="GO" id="GO:0032324">
    <property type="term" value="P:molybdopterin cofactor biosynthetic process"/>
    <property type="evidence" value="ECO:0007669"/>
    <property type="project" value="UniProtKB-ARBA"/>
</dbReference>
<evidence type="ECO:0000313" key="14">
    <source>
        <dbReference type="EMBL" id="SHO52184.1"/>
    </source>
</evidence>
<evidence type="ECO:0000256" key="6">
    <source>
        <dbReference type="ARBA" id="ARBA00022723"/>
    </source>
</evidence>
<reference evidence="14 15" key="1">
    <citation type="submission" date="2016-12" db="EMBL/GenBank/DDBJ databases">
        <authorList>
            <person name="Song W.-J."/>
            <person name="Kurnit D.M."/>
        </authorList>
    </citation>
    <scope>NUCLEOTIDE SEQUENCE [LARGE SCALE GENOMIC DNA]</scope>
    <source>
        <strain evidence="14 15">DSM 12503</strain>
    </source>
</reference>
<dbReference type="GO" id="GO:0046872">
    <property type="term" value="F:metal ion binding"/>
    <property type="evidence" value="ECO:0007669"/>
    <property type="project" value="UniProtKB-KW"/>
</dbReference>
<evidence type="ECO:0000256" key="4">
    <source>
        <dbReference type="ARBA" id="ARBA00022485"/>
    </source>
</evidence>
<protein>
    <recommendedName>
        <fullName evidence="3">FeMo cofactor biosynthesis protein NifB</fullName>
    </recommendedName>
    <alternativeName>
        <fullName evidence="11">Nitrogenase cofactor maturase NifB</fullName>
    </alternativeName>
    <alternativeName>
        <fullName evidence="10">Radical SAM assemblase NifB</fullName>
    </alternativeName>
</protein>
<keyword evidence="15" id="KW-1185">Reference proteome</keyword>
<dbReference type="PROSITE" id="PS00699">
    <property type="entry name" value="NITROGENASE_1_1"/>
    <property type="match status" value="1"/>
</dbReference>
<dbReference type="RefSeq" id="WP_073590195.1">
    <property type="nucleotide sequence ID" value="NZ_FRFD01000010.1"/>
</dbReference>
<dbReference type="EMBL" id="FRFD01000010">
    <property type="protein sequence ID" value="SHO52184.1"/>
    <property type="molecule type" value="Genomic_DNA"/>
</dbReference>
<dbReference type="GO" id="GO:0016163">
    <property type="term" value="F:nitrogenase activity"/>
    <property type="evidence" value="ECO:0007669"/>
    <property type="project" value="InterPro"/>
</dbReference>
<dbReference type="Gene3D" id="3.40.50.1980">
    <property type="entry name" value="Nitrogenase molybdenum iron protein domain"/>
    <property type="match status" value="3"/>
</dbReference>
<comment type="similarity">
    <text evidence="12">Belongs to the NifD/NifK/NifE/NifN family.</text>
</comment>
<organism evidence="14 15">
    <name type="scientific">Anaerocolumna xylanovorans DSM 12503</name>
    <dbReference type="NCBI Taxonomy" id="1121345"/>
    <lineage>
        <taxon>Bacteria</taxon>
        <taxon>Bacillati</taxon>
        <taxon>Bacillota</taxon>
        <taxon>Clostridia</taxon>
        <taxon>Lachnospirales</taxon>
        <taxon>Lachnospiraceae</taxon>
        <taxon>Anaerocolumna</taxon>
    </lineage>
</organism>
<dbReference type="Pfam" id="PF02579">
    <property type="entry name" value="Nitro_FeMo-Co"/>
    <property type="match status" value="1"/>
</dbReference>
<evidence type="ECO:0000256" key="7">
    <source>
        <dbReference type="ARBA" id="ARBA00023004"/>
    </source>
</evidence>
<evidence type="ECO:0000256" key="1">
    <source>
        <dbReference type="ARBA" id="ARBA00001966"/>
    </source>
</evidence>
<dbReference type="SMART" id="SM00729">
    <property type="entry name" value="Elp3"/>
    <property type="match status" value="1"/>
</dbReference>
<evidence type="ECO:0000256" key="3">
    <source>
        <dbReference type="ARBA" id="ARBA00021702"/>
    </source>
</evidence>
<dbReference type="InterPro" id="IPR000510">
    <property type="entry name" value="Nase/OxRdtase_comp1"/>
</dbReference>
<evidence type="ECO:0000256" key="11">
    <source>
        <dbReference type="ARBA" id="ARBA00032102"/>
    </source>
</evidence>
<dbReference type="PROSITE" id="PS51918">
    <property type="entry name" value="RADICAL_SAM"/>
    <property type="match status" value="1"/>
</dbReference>
<keyword evidence="6" id="KW-0479">Metal-binding</keyword>
<dbReference type="PANTHER" id="PTHR33712:SF7">
    <property type="entry name" value="LIGHT-INDEPENDENT PROTOCHLOROPHYLLIDE REDUCTASE SUBUNIT B"/>
    <property type="match status" value="1"/>
</dbReference>
<dbReference type="InterPro" id="IPR013785">
    <property type="entry name" value="Aldolase_TIM"/>
</dbReference>
<keyword evidence="9 12" id="KW-0535">Nitrogen fixation</keyword>
<evidence type="ECO:0000256" key="2">
    <source>
        <dbReference type="ARBA" id="ARBA00003522"/>
    </source>
</evidence>
<dbReference type="CDD" id="cd00852">
    <property type="entry name" value="NifB"/>
    <property type="match status" value="1"/>
</dbReference>
<dbReference type="SUPFAM" id="SSF53807">
    <property type="entry name" value="Helical backbone' metal receptor"/>
    <property type="match status" value="1"/>
</dbReference>
<dbReference type="InterPro" id="IPR036105">
    <property type="entry name" value="DiNase_FeMo-co_biosyn_sf"/>
</dbReference>
<dbReference type="InterPro" id="IPR006638">
    <property type="entry name" value="Elp3/MiaA/NifB-like_rSAM"/>
</dbReference>
<dbReference type="InterPro" id="IPR000318">
    <property type="entry name" value="Nase_comp1_CS"/>
</dbReference>
<dbReference type="AlphaFoldDB" id="A0A1M7YHT6"/>
<keyword evidence="4" id="KW-0004">4Fe-4S</keyword>
<dbReference type="SFLD" id="SFLDS00029">
    <property type="entry name" value="Radical_SAM"/>
    <property type="match status" value="1"/>
</dbReference>
<dbReference type="InterPro" id="IPR000385">
    <property type="entry name" value="MoaA_NifB_PqqE_Fe-S-bd_CS"/>
</dbReference>
<name>A0A1M7YHT6_9FIRM</name>
<dbReference type="SFLD" id="SFLDG01068">
    <property type="entry name" value="FeMo_cofactor_biosynthesis_pro"/>
    <property type="match status" value="1"/>
</dbReference>
<evidence type="ECO:0000256" key="8">
    <source>
        <dbReference type="ARBA" id="ARBA00023014"/>
    </source>
</evidence>
<evidence type="ECO:0000256" key="5">
    <source>
        <dbReference type="ARBA" id="ARBA00022691"/>
    </source>
</evidence>
<feature type="domain" description="Radical SAM core" evidence="13">
    <location>
        <begin position="493"/>
        <end position="736"/>
    </location>
</feature>
<keyword evidence="7" id="KW-0408">Iron</keyword>
<sequence>MKTKINSLVSLNVNPCKMCMPMGASTAFYGISKCMTILHGSQGCATYIRRHMATHYNEPVDIASSSLTEQGTVYGGEKNLKIGLTNLISLYNPEVIGIMTTCLAETIGEDISGIIERFREENPQYKDITLIPVASPGYGGTQYEGYMAALNAIVGKLDMNTEKNDKVNVVLPPHSPADIRFIKSAFVQFGIDAIFLTDISSNLDGGYDPNYSRLPRGGTAIGDIRKMAGAKLTIEITDDTTTQSPAKTLFGKYGVPYRQILSPMGLKATDAFYRLLSEVSGVTIPEGLMEERGRYLDGMIDSHKYNSAGRAVIFGEPEFVISAVRVCSENGIMPVVVATGSVFPSLKDYVGQAVEDLGVRYFVDGYAIMDDADFKEIEEAAARYGANLMIGNSDGRRIEVNLKIPLVRRAFPIHDRVGGQRLRMLGYEGTQTFLDEITNALLKVTETTFREEIYDEYYKGSGIDKNKKMVEDKYISDDMVKKTMEHPCYNCAGHKYARIHLPVAPSCNVQCNYCVRKFDCPNESRPGVTSSILTPEEALERYKTVKAKLPNLTVVGIAGPGDSLAENYPQVKRTIELIREYDRDVTFCLSTNGLMLPFYANELADLGVTHITVTMSAVDPKISGKIYKYVSYMGGIYEGDAAGAIMISNQMSGLRMLLAAGVICKVNIVTLKGINEHHIPEVVQTCKDMGVYITNIMQMVPVKGSAFENLPMVSNLEIGKLRTECGTIMKQMLHCRQCRADAIGTLDNDISVDLAGFAPEEKGNKDKGKKHMLFAVASKSGINVDLHFGHARELYIYEYTDGDVRFLEKRDVEKYCSGNAYCSEQDDKIAKMLNALSDCNGVIAMRIGESPKHKLEDKGIFSWSTFDKIENAIMNAAKQV</sequence>
<dbReference type="STRING" id="1121345.SAMN02745217_03558"/>
<dbReference type="Proteomes" id="UP000184612">
    <property type="component" value="Unassembled WGS sequence"/>
</dbReference>
<keyword evidence="8" id="KW-0411">Iron-sulfur</keyword>
<dbReference type="SFLD" id="SFLDF00281">
    <property type="entry name" value="FeMo_cofactor_biosynthesis_pro"/>
    <property type="match status" value="1"/>
</dbReference>
<dbReference type="InterPro" id="IPR050152">
    <property type="entry name" value="ChlB/BchB/BchZ"/>
</dbReference>
<dbReference type="GO" id="GO:0051539">
    <property type="term" value="F:4 iron, 4 sulfur cluster binding"/>
    <property type="evidence" value="ECO:0007669"/>
    <property type="project" value="UniProtKB-KW"/>
</dbReference>
<dbReference type="SUPFAM" id="SSF102114">
    <property type="entry name" value="Radical SAM enzymes"/>
    <property type="match status" value="1"/>
</dbReference>
<evidence type="ECO:0000256" key="12">
    <source>
        <dbReference type="RuleBase" id="RU004021"/>
    </source>
</evidence>
<dbReference type="PROSITE" id="PS01305">
    <property type="entry name" value="MOAA_NIFB_PQQE"/>
    <property type="match status" value="1"/>
</dbReference>
<dbReference type="InterPro" id="IPR034165">
    <property type="entry name" value="NifB_C"/>
</dbReference>
<dbReference type="Gene3D" id="1.20.89.10">
    <property type="entry name" value="Nitrogenase Molybdenum-iron Protein, subunit B, domain 4"/>
    <property type="match status" value="1"/>
</dbReference>
<proteinExistence type="inferred from homology"/>
<dbReference type="Gene3D" id="3.20.20.70">
    <property type="entry name" value="Aldolase class I"/>
    <property type="match status" value="1"/>
</dbReference>